<keyword evidence="3 6" id="KW-0378">Hydrolase</keyword>
<dbReference type="InterPro" id="IPR029054">
    <property type="entry name" value="dUTPase-like"/>
</dbReference>
<feature type="domain" description="dUTPase-like" evidence="5">
    <location>
        <begin position="42"/>
        <end position="160"/>
    </location>
</feature>
<evidence type="ECO:0000256" key="2">
    <source>
        <dbReference type="ARBA" id="ARBA00012379"/>
    </source>
</evidence>
<accession>A0A5Q2UCE0</accession>
<dbReference type="InterPro" id="IPR008181">
    <property type="entry name" value="dUTPase"/>
</dbReference>
<dbReference type="NCBIfam" id="TIGR00576">
    <property type="entry name" value="dut"/>
    <property type="match status" value="1"/>
</dbReference>
<evidence type="ECO:0000256" key="3">
    <source>
        <dbReference type="ARBA" id="ARBA00022801"/>
    </source>
</evidence>
<dbReference type="Gene3D" id="2.70.40.10">
    <property type="match status" value="1"/>
</dbReference>
<dbReference type="CDD" id="cd07557">
    <property type="entry name" value="trimeric_dUTPase"/>
    <property type="match status" value="1"/>
</dbReference>
<dbReference type="Pfam" id="PF00692">
    <property type="entry name" value="dUTPase"/>
    <property type="match status" value="1"/>
</dbReference>
<comment type="similarity">
    <text evidence="1">Belongs to the dUTPase family.</text>
</comment>
<dbReference type="InterPro" id="IPR033704">
    <property type="entry name" value="dUTPase_trimeric"/>
</dbReference>
<evidence type="ECO:0000313" key="6">
    <source>
        <dbReference type="EMBL" id="QGH45019.1"/>
    </source>
</evidence>
<dbReference type="GO" id="GO:0000287">
    <property type="term" value="F:magnesium ion binding"/>
    <property type="evidence" value="ECO:0007669"/>
    <property type="project" value="InterPro"/>
</dbReference>
<dbReference type="Proteomes" id="UP000383418">
    <property type="component" value="Segment"/>
</dbReference>
<dbReference type="PANTHER" id="PTHR11241:SF0">
    <property type="entry name" value="DEOXYURIDINE 5'-TRIPHOSPHATE NUCLEOTIDOHYDROLASE"/>
    <property type="match status" value="1"/>
</dbReference>
<dbReference type="PANTHER" id="PTHR11241">
    <property type="entry name" value="DEOXYURIDINE 5'-TRIPHOSPHATE NUCLEOTIDOHYDROLASE"/>
    <property type="match status" value="1"/>
</dbReference>
<dbReference type="EC" id="3.6.1.23" evidence="2"/>
<keyword evidence="7" id="KW-1185">Reference proteome</keyword>
<dbReference type="GeneID" id="62680320"/>
<evidence type="ECO:0000256" key="4">
    <source>
        <dbReference type="ARBA" id="ARBA00023080"/>
    </source>
</evidence>
<dbReference type="EMBL" id="MN478374">
    <property type="protein sequence ID" value="QGH45019.1"/>
    <property type="molecule type" value="Genomic_DNA"/>
</dbReference>
<evidence type="ECO:0000313" key="7">
    <source>
        <dbReference type="Proteomes" id="UP000383418"/>
    </source>
</evidence>
<name>A0A5Q2UCE0_9CAUD</name>
<dbReference type="GO" id="GO:0006226">
    <property type="term" value="P:dUMP biosynthetic process"/>
    <property type="evidence" value="ECO:0007669"/>
    <property type="project" value="InterPro"/>
</dbReference>
<protein>
    <recommendedName>
        <fullName evidence="2">dUTP diphosphatase</fullName>
        <ecNumber evidence="2">3.6.1.23</ecNumber>
    </recommendedName>
</protein>
<dbReference type="InterPro" id="IPR036157">
    <property type="entry name" value="dUTPase-like_sf"/>
</dbReference>
<dbReference type="KEGG" id="vg:62680320"/>
<evidence type="ECO:0000259" key="5">
    <source>
        <dbReference type="Pfam" id="PF00692"/>
    </source>
</evidence>
<dbReference type="SUPFAM" id="SSF51283">
    <property type="entry name" value="dUTPase-like"/>
    <property type="match status" value="1"/>
</dbReference>
<proteinExistence type="inferred from homology"/>
<sequence length="162" mass="17399">MSRNNRKPRLGFILSTAGAILPKYQTEGAGAFDLHADFTKHDVPAGTAIPVEPGAPVTFDTGIIPVIPKGWVLLVFSRSGHGFKSDIRLANCVGVIDSDYQGTIGVKLTCDAMWREFEVKHGDRIAQAILMPAPQVELYEAFAEDIAPTERGANGFGSTGNQ</sequence>
<evidence type="ECO:0000256" key="1">
    <source>
        <dbReference type="ARBA" id="ARBA00006581"/>
    </source>
</evidence>
<dbReference type="GO" id="GO:0004170">
    <property type="term" value="F:dUTP diphosphatase activity"/>
    <property type="evidence" value="ECO:0007669"/>
    <property type="project" value="UniProtKB-EC"/>
</dbReference>
<reference evidence="6 7" key="1">
    <citation type="submission" date="2019-09" db="EMBL/GenBank/DDBJ databases">
        <title>Phages that infect the bacterial plant pathogen.</title>
        <authorList>
            <person name="Lightbourn L."/>
            <person name="Amarillas L."/>
            <person name="Estrada M."/>
            <person name="Leon R."/>
            <person name="Figueroa L."/>
        </authorList>
    </citation>
    <scope>NUCLEOTIDE SEQUENCE [LARGE SCALE GENOMIC DNA]</scope>
</reference>
<dbReference type="GO" id="GO:0046081">
    <property type="term" value="P:dUTP catabolic process"/>
    <property type="evidence" value="ECO:0007669"/>
    <property type="project" value="InterPro"/>
</dbReference>
<organism evidence="6 7">
    <name type="scientific">Bacteriophage Phobos</name>
    <dbReference type="NCBI Taxonomy" id="2662138"/>
    <lineage>
        <taxon>Viruses</taxon>
        <taxon>Duplodnaviria</taxon>
        <taxon>Heunggongvirae</taxon>
        <taxon>Uroviricota</taxon>
        <taxon>Caudoviricetes</taxon>
        <taxon>Casjensviridae</taxon>
        <taxon>Phobosvirus</taxon>
        <taxon>Phobosvirus phobos</taxon>
    </lineage>
</organism>
<keyword evidence="4" id="KW-0546">Nucleotide metabolism</keyword>
<dbReference type="NCBIfam" id="NF001862">
    <property type="entry name" value="PRK00601.1"/>
    <property type="match status" value="1"/>
</dbReference>
<dbReference type="RefSeq" id="YP_009997802.1">
    <property type="nucleotide sequence ID" value="NC_052977.1"/>
</dbReference>